<dbReference type="AlphaFoldDB" id="A0A0V8CYR9"/>
<organism evidence="1 2">
    <name type="scientific">Lactococcus lactis subsp. lactis</name>
    <name type="common">Streptococcus lactis</name>
    <dbReference type="NCBI Taxonomy" id="1360"/>
    <lineage>
        <taxon>Bacteria</taxon>
        <taxon>Bacillati</taxon>
        <taxon>Bacillota</taxon>
        <taxon>Bacilli</taxon>
        <taxon>Lactobacillales</taxon>
        <taxon>Streptococcaceae</taxon>
        <taxon>Lactococcus</taxon>
    </lineage>
</organism>
<protein>
    <recommendedName>
        <fullName evidence="3">DNA-binding protein</fullName>
    </recommendedName>
</protein>
<dbReference type="Proteomes" id="UP000054230">
    <property type="component" value="Unassembled WGS sequence"/>
</dbReference>
<reference evidence="2" key="1">
    <citation type="submission" date="2015-10" db="EMBL/GenBank/DDBJ databases">
        <title>Draft Genome Sequences of 11 Lactococcus lactis subspecies cremoris strains.</title>
        <authorList>
            <person name="Wels M."/>
            <person name="Backus L."/>
            <person name="Boekhorst J."/>
            <person name="Dijkstra A."/>
            <person name="Beerthuizen M."/>
            <person name="Kelly W."/>
            <person name="Siezen R."/>
            <person name="Bachmann H."/>
            <person name="Van Hijum S."/>
        </authorList>
    </citation>
    <scope>NUCLEOTIDE SEQUENCE [LARGE SCALE GENOMIC DNA]</scope>
    <source>
        <strain evidence="2">LMG8520</strain>
    </source>
</reference>
<dbReference type="RefSeq" id="WP_058210259.1">
    <property type="nucleotide sequence ID" value="NZ_LKLP01000109.1"/>
</dbReference>
<dbReference type="PATRIC" id="fig|1360.106.peg.2204"/>
<evidence type="ECO:0000313" key="2">
    <source>
        <dbReference type="Proteomes" id="UP000054230"/>
    </source>
</evidence>
<comment type="caution">
    <text evidence="1">The sequence shown here is derived from an EMBL/GenBank/DDBJ whole genome shotgun (WGS) entry which is preliminary data.</text>
</comment>
<gene>
    <name evidence="1" type="ORF">LMG8520_2093</name>
</gene>
<sequence>MEDKADEIKKAIQKVLDDESLTGWYIEKELEKMGIKVSRTTIVNLRLNKSSLDKTYFGTVAKLYRFAQTHENKNKE</sequence>
<accession>A0A0V8CYR9</accession>
<name>A0A0V8CYR9_LACLL</name>
<evidence type="ECO:0000313" key="1">
    <source>
        <dbReference type="EMBL" id="KSU06391.1"/>
    </source>
</evidence>
<dbReference type="EMBL" id="LKLP01000109">
    <property type="protein sequence ID" value="KSU06391.1"/>
    <property type="molecule type" value="Genomic_DNA"/>
</dbReference>
<proteinExistence type="predicted"/>
<evidence type="ECO:0008006" key="3">
    <source>
        <dbReference type="Google" id="ProtNLM"/>
    </source>
</evidence>